<protein>
    <submittedName>
        <fullName evidence="3">Uncharacterized protein</fullName>
    </submittedName>
</protein>
<evidence type="ECO:0000256" key="2">
    <source>
        <dbReference type="SAM" id="MobiDB-lite"/>
    </source>
</evidence>
<keyword evidence="5" id="KW-1185">Reference proteome</keyword>
<organism evidence="3">
    <name type="scientific">Cladocopium goreaui</name>
    <dbReference type="NCBI Taxonomy" id="2562237"/>
    <lineage>
        <taxon>Eukaryota</taxon>
        <taxon>Sar</taxon>
        <taxon>Alveolata</taxon>
        <taxon>Dinophyceae</taxon>
        <taxon>Suessiales</taxon>
        <taxon>Symbiodiniaceae</taxon>
        <taxon>Cladocopium</taxon>
    </lineage>
</organism>
<gene>
    <name evidence="3" type="ORF">C1SCF055_LOCUS28219</name>
</gene>
<reference evidence="4" key="2">
    <citation type="submission" date="2024-04" db="EMBL/GenBank/DDBJ databases">
        <authorList>
            <person name="Chen Y."/>
            <person name="Shah S."/>
            <person name="Dougan E. K."/>
            <person name="Thang M."/>
            <person name="Chan C."/>
        </authorList>
    </citation>
    <scope>NUCLEOTIDE SEQUENCE [LARGE SCALE GENOMIC DNA]</scope>
</reference>
<evidence type="ECO:0000313" key="3">
    <source>
        <dbReference type="EMBL" id="CAI4002251.1"/>
    </source>
</evidence>
<evidence type="ECO:0000256" key="1">
    <source>
        <dbReference type="SAM" id="Coils"/>
    </source>
</evidence>
<evidence type="ECO:0000313" key="4">
    <source>
        <dbReference type="EMBL" id="CAL1155626.1"/>
    </source>
</evidence>
<dbReference type="Proteomes" id="UP001152797">
    <property type="component" value="Unassembled WGS sequence"/>
</dbReference>
<feature type="coiled-coil region" evidence="1">
    <location>
        <begin position="286"/>
        <end position="317"/>
    </location>
</feature>
<name>A0A9P1D5A4_9DINO</name>
<feature type="region of interest" description="Disordered" evidence="2">
    <location>
        <begin position="560"/>
        <end position="580"/>
    </location>
</feature>
<dbReference type="AlphaFoldDB" id="A0A9P1D5A4"/>
<comment type="caution">
    <text evidence="3">The sequence shown here is derived from an EMBL/GenBank/DDBJ whole genome shotgun (WGS) entry which is preliminary data.</text>
</comment>
<dbReference type="EMBL" id="CAMXCT030003073">
    <property type="protein sequence ID" value="CAL4789563.1"/>
    <property type="molecule type" value="Genomic_DNA"/>
</dbReference>
<dbReference type="OrthoDB" id="437510at2759"/>
<proteinExistence type="predicted"/>
<sequence length="602" mass="66266">MALSDPVKAEAAAIIGSNEPVNLKMVLLNQLWLKHGLASHQVVPPGKLLVHPSNRGGAMLNGHDVLAKGEKLMSQGFRQDLLESSSVAFGLSSQVAKRQEQIEANKVLVEQFPQVLALVQGDELHLTVGASHSTSFLKANAMCGVSNESLKGILENGWKWLNLPECLEENFPTMPLLYSAALNSSNSAQTAMGEPQCKDYLGEIAHFAKLYTGGEQMPLATFLVAFSKLFGESALLGEEFMKLLTHYDFKVSGNLLPCFRVAVLAAQLTSSKIVDKISKLLVKSDFDRLKTKCEAELQDAEKLLAEKAKHLEELKRLHVFGRLCIRVVLFICQKQKMGRESKTWKSLEDIRDQFASEMLCPPDISSQDSGDAPSPAAAGSQEAFQDLLQPDPVAVALLQNQHLEIGSNYQDPKVGSTIYQLMEVTLAGAKFEHVPLVGAADTLVVPLGDELKDWRKKKEDLRKSSWCTSTLDQDKDKVKVMVGKFGVDAPKMISEFDKVDDKTVLVPFWYVKPTMDEELVNMQLEKEQCGSLELPCYVNTKDLEPGDLLLCESEMLAKKRKKQEGESGATAGSAAKSTSAKKVMLDLGDVSQFHQNCKDRGR</sequence>
<reference evidence="3" key="1">
    <citation type="submission" date="2022-10" db="EMBL/GenBank/DDBJ databases">
        <authorList>
            <person name="Chen Y."/>
            <person name="Dougan E. K."/>
            <person name="Chan C."/>
            <person name="Rhodes N."/>
            <person name="Thang M."/>
        </authorList>
    </citation>
    <scope>NUCLEOTIDE SEQUENCE</scope>
</reference>
<dbReference type="EMBL" id="CAMXCT010003073">
    <property type="protein sequence ID" value="CAI4002251.1"/>
    <property type="molecule type" value="Genomic_DNA"/>
</dbReference>
<evidence type="ECO:0000313" key="5">
    <source>
        <dbReference type="Proteomes" id="UP001152797"/>
    </source>
</evidence>
<dbReference type="EMBL" id="CAMXCT020003073">
    <property type="protein sequence ID" value="CAL1155626.1"/>
    <property type="molecule type" value="Genomic_DNA"/>
</dbReference>
<feature type="compositionally biased region" description="Low complexity" evidence="2">
    <location>
        <begin position="566"/>
        <end position="580"/>
    </location>
</feature>
<keyword evidence="1" id="KW-0175">Coiled coil</keyword>
<accession>A0A9P1D5A4</accession>